<dbReference type="Proteomes" id="UP000281644">
    <property type="component" value="Plasmid unnamed1"/>
</dbReference>
<sequence>MNLLERIAAGQFKKTGAVKKLSISGQPNNTNNTYEVFSIPLDYLYYNDQNGRINTAYKQYQASHGRITPEAGNSEYNSIFQKLVYESNPQALKDTLQSIKEKTQQEPGVILPDGRVIDGNRRFTALRMYQEDSGISKNFETVVLSLDSRTDKKTIKELELDLQLGQEARVDYDPIDRIFNVYDTIELEKLMTVEEYRNASGAGNTRGINRDLRLAHLILRFLNLVSPGSHDEQADKFYLARELKLDGPIEEIEKTLSSMEDSDKESITDAVLVSLAAEKASGEQRPSTLVMRDIKTNILQKPDILKYYLDAVDDRVDAISEAFQETPIKSASDLKAVVSADTELKNQIDKMKNSTNRLVYKGKVDSKRKRALSILQDIEGKLDELKPADFAELTTDENYTAKEVLSEINDILFKLKRDLNA</sequence>
<accession>A0AAN1Q465</accession>
<protein>
    <submittedName>
        <fullName evidence="1">Chromosome partitioning protein ParB</fullName>
    </submittedName>
</protein>
<evidence type="ECO:0000313" key="1">
    <source>
        <dbReference type="EMBL" id="AYJ37136.1"/>
    </source>
</evidence>
<gene>
    <name evidence="1" type="ORF">LPA65_15505</name>
</gene>
<evidence type="ECO:0000313" key="2">
    <source>
        <dbReference type="Proteomes" id="UP000281644"/>
    </source>
</evidence>
<organism evidence="1 2">
    <name type="scientific">Lactiplantibacillus argentoratensis</name>
    <dbReference type="NCBI Taxonomy" id="271881"/>
    <lineage>
        <taxon>Bacteria</taxon>
        <taxon>Bacillati</taxon>
        <taxon>Bacillota</taxon>
        <taxon>Bacilli</taxon>
        <taxon>Lactobacillales</taxon>
        <taxon>Lactobacillaceae</taxon>
        <taxon>Lactiplantibacillus</taxon>
    </lineage>
</organism>
<dbReference type="EMBL" id="CP032752">
    <property type="protein sequence ID" value="AYJ37136.1"/>
    <property type="molecule type" value="Genomic_DNA"/>
</dbReference>
<proteinExistence type="predicted"/>
<reference evidence="1 2" key="1">
    <citation type="submission" date="2018-10" db="EMBL/GenBank/DDBJ databases">
        <title>Genome sequencing of Lactobacillus species.</title>
        <authorList>
            <person name="Baek C."/>
            <person name="Yi H."/>
        </authorList>
    </citation>
    <scope>NUCLEOTIDE SEQUENCE [LARGE SCALE GENOMIC DNA]</scope>
    <source>
        <strain evidence="1 2">DSM 16365</strain>
        <plasmid evidence="1 2">unnamed1</plasmid>
    </source>
</reference>
<keyword evidence="1" id="KW-0614">Plasmid</keyword>
<dbReference type="RefSeq" id="WP_057717742.1">
    <property type="nucleotide sequence ID" value="NZ_BJZD01000090.1"/>
</dbReference>
<geneLocation type="plasmid" evidence="1 2">
    <name>unnamed1</name>
</geneLocation>
<dbReference type="KEGG" id="larg:LPA65_15505"/>
<name>A0AAN1Q465_9LACO</name>
<dbReference type="AlphaFoldDB" id="A0AAN1Q465"/>
<dbReference type="CDD" id="cd16387">
    <property type="entry name" value="ParB_N_Srx"/>
    <property type="match status" value="1"/>
</dbReference>